<keyword evidence="4 10" id="KW-0747">Spliceosome</keyword>
<keyword evidence="5 10" id="KW-0694">RNA-binding</keyword>
<evidence type="ECO:0000256" key="2">
    <source>
        <dbReference type="ARBA" id="ARBA00006850"/>
    </source>
</evidence>
<dbReference type="InterPro" id="IPR034103">
    <property type="entry name" value="Lsm8"/>
</dbReference>
<accession>A0A2B7X8H7</accession>
<dbReference type="GO" id="GO:0003729">
    <property type="term" value="F:mRNA binding"/>
    <property type="evidence" value="ECO:0007669"/>
    <property type="project" value="TreeGrafter"/>
</dbReference>
<dbReference type="GO" id="GO:0000398">
    <property type="term" value="P:mRNA splicing, via spliceosome"/>
    <property type="evidence" value="ECO:0007669"/>
    <property type="project" value="UniProtKB-UniRule"/>
</dbReference>
<dbReference type="Pfam" id="PF01423">
    <property type="entry name" value="LSM"/>
    <property type="match status" value="1"/>
</dbReference>
<comment type="subunit">
    <text evidence="10">LSm subunits form a heteromer with a doughnut shape.</text>
</comment>
<dbReference type="Proteomes" id="UP000224080">
    <property type="component" value="Unassembled WGS sequence"/>
</dbReference>
<keyword evidence="3 10" id="KW-0507">mRNA processing</keyword>
<dbReference type="InterPro" id="IPR044642">
    <property type="entry name" value="PTHR15588"/>
</dbReference>
<comment type="caution">
    <text evidence="12">The sequence shown here is derived from an EMBL/GenBank/DDBJ whole genome shotgun (WGS) entry which is preliminary data.</text>
</comment>
<dbReference type="OrthoDB" id="422364at2759"/>
<dbReference type="PANTHER" id="PTHR15588">
    <property type="entry name" value="LSM1"/>
    <property type="match status" value="1"/>
</dbReference>
<evidence type="ECO:0000256" key="6">
    <source>
        <dbReference type="ARBA" id="ARBA00023187"/>
    </source>
</evidence>
<dbReference type="Gene3D" id="2.30.30.100">
    <property type="match status" value="1"/>
</dbReference>
<dbReference type="SUPFAM" id="SSF50182">
    <property type="entry name" value="Sm-like ribonucleoproteins"/>
    <property type="match status" value="1"/>
</dbReference>
<dbReference type="FunFam" id="2.30.30.100:FF:000027">
    <property type="entry name" value="U6 snRNA-associated Sm-like protein LSm8"/>
    <property type="match status" value="1"/>
</dbReference>
<evidence type="ECO:0000256" key="7">
    <source>
        <dbReference type="ARBA" id="ARBA00023242"/>
    </source>
</evidence>
<dbReference type="InterPro" id="IPR010920">
    <property type="entry name" value="LSM_dom_sf"/>
</dbReference>
<comment type="subunit">
    <text evidence="9">Component of the heptameric LSM1-LSM7 complex, which consists of LSM1, LSM2, LSM3, LSM4, LSM5, LSM6 and LSM7. Component of the heptameric LSM2-LSM8 complex, which consists of LSM2, LSM3, LSM4, LSM5, LSM6, LSM7 and LSM8. The LSm subunits form a seven-membered ring structure with a doughnut shape.</text>
</comment>
<name>A0A2B7X8H7_9EURO</name>
<dbReference type="SMART" id="SM00651">
    <property type="entry name" value="Sm"/>
    <property type="match status" value="1"/>
</dbReference>
<dbReference type="PROSITE" id="PS52002">
    <property type="entry name" value="SM"/>
    <property type="match status" value="1"/>
</dbReference>
<evidence type="ECO:0000313" key="12">
    <source>
        <dbReference type="EMBL" id="PGH07974.1"/>
    </source>
</evidence>
<dbReference type="GO" id="GO:0071011">
    <property type="term" value="C:precatalytic spliceosome"/>
    <property type="evidence" value="ECO:0007669"/>
    <property type="project" value="TreeGrafter"/>
</dbReference>
<evidence type="ECO:0000256" key="5">
    <source>
        <dbReference type="ARBA" id="ARBA00022884"/>
    </source>
</evidence>
<comment type="subcellular location">
    <subcellularLocation>
        <location evidence="1 10">Nucleus</location>
    </subcellularLocation>
</comment>
<evidence type="ECO:0000313" key="13">
    <source>
        <dbReference type="Proteomes" id="UP000224080"/>
    </source>
</evidence>
<dbReference type="PANTHER" id="PTHR15588:SF9">
    <property type="entry name" value="U6 SNRNA-ASSOCIATED SM-LIKE PROTEIN LSM8"/>
    <property type="match status" value="1"/>
</dbReference>
<gene>
    <name evidence="10" type="primary">LSM8</name>
    <name evidence="12" type="ORF">GX51_01414</name>
</gene>
<comment type="function">
    <text evidence="10">Plays role in pre-mRNA splicing as component of the U4/U6-U5 tri-snRNP complex that is involved in spliceosome assembly, and as component of the precatalytic spliceosome (spliceosome B complex). The heptameric LSM2-8 complex binds specifically to the 3'-terminal U-tract of U6 snRNA.</text>
</comment>
<feature type="domain" description="Sm" evidence="11">
    <location>
        <begin position="7"/>
        <end position="86"/>
    </location>
</feature>
<evidence type="ECO:0000259" key="11">
    <source>
        <dbReference type="PROSITE" id="PS52002"/>
    </source>
</evidence>
<keyword evidence="13" id="KW-1185">Reference proteome</keyword>
<evidence type="ECO:0000256" key="9">
    <source>
        <dbReference type="ARBA" id="ARBA00025892"/>
    </source>
</evidence>
<dbReference type="EMBL" id="PDNC01000011">
    <property type="protein sequence ID" value="PGH07974.1"/>
    <property type="molecule type" value="Genomic_DNA"/>
</dbReference>
<evidence type="ECO:0000256" key="3">
    <source>
        <dbReference type="ARBA" id="ARBA00022664"/>
    </source>
</evidence>
<proteinExistence type="inferred from homology"/>
<keyword evidence="6 10" id="KW-0508">mRNA splicing</keyword>
<dbReference type="STRING" id="2060905.A0A2B7X8H7"/>
<comment type="similarity">
    <text evidence="2 10">Belongs to the snRNP Sm proteins family.</text>
</comment>
<protein>
    <recommendedName>
        <fullName evidence="10">LSM2-LSM8 complex subunit LSM8</fullName>
    </recommendedName>
</protein>
<evidence type="ECO:0000256" key="4">
    <source>
        <dbReference type="ARBA" id="ARBA00022728"/>
    </source>
</evidence>
<evidence type="ECO:0000256" key="10">
    <source>
        <dbReference type="RuleBase" id="RU365048"/>
    </source>
</evidence>
<dbReference type="GO" id="GO:0005688">
    <property type="term" value="C:U6 snRNP"/>
    <property type="evidence" value="ECO:0007669"/>
    <property type="project" value="UniProtKB-UniRule"/>
</dbReference>
<keyword evidence="8 10" id="KW-0687">Ribonucleoprotein</keyword>
<sequence>MSLQYYINNTNPPATKTEKVLILTVDGRTLIGTLLSTDQLTNLVLSQTVERIIRTPDDPEPSSQVEHGLYLIRGDNVVICGEVDEEVDGGIDWAKVKGQMVKGTKNI</sequence>
<dbReference type="InterPro" id="IPR047575">
    <property type="entry name" value="Sm"/>
</dbReference>
<evidence type="ECO:0000256" key="1">
    <source>
        <dbReference type="ARBA" id="ARBA00004123"/>
    </source>
</evidence>
<dbReference type="AlphaFoldDB" id="A0A2B7X8H7"/>
<dbReference type="InterPro" id="IPR001163">
    <property type="entry name" value="Sm_dom_euk/arc"/>
</dbReference>
<reference evidence="12 13" key="1">
    <citation type="submission" date="2017-10" db="EMBL/GenBank/DDBJ databases">
        <title>Comparative genomics in systemic dimorphic fungi from Ajellomycetaceae.</title>
        <authorList>
            <person name="Munoz J.F."/>
            <person name="Mcewen J.G."/>
            <person name="Clay O.K."/>
            <person name="Cuomo C.A."/>
        </authorList>
    </citation>
    <scope>NUCLEOTIDE SEQUENCE [LARGE SCALE GENOMIC DNA]</scope>
    <source>
        <strain evidence="12 13">UAMH130</strain>
    </source>
</reference>
<dbReference type="CDD" id="cd01727">
    <property type="entry name" value="LSm8"/>
    <property type="match status" value="1"/>
</dbReference>
<evidence type="ECO:0000256" key="8">
    <source>
        <dbReference type="ARBA" id="ARBA00023274"/>
    </source>
</evidence>
<dbReference type="GO" id="GO:0046540">
    <property type="term" value="C:U4/U6 x U5 tri-snRNP complex"/>
    <property type="evidence" value="ECO:0007669"/>
    <property type="project" value="UniProtKB-UniRule"/>
</dbReference>
<keyword evidence="7 10" id="KW-0539">Nucleus</keyword>
<organism evidence="12 13">
    <name type="scientific">Blastomyces parvus</name>
    <dbReference type="NCBI Taxonomy" id="2060905"/>
    <lineage>
        <taxon>Eukaryota</taxon>
        <taxon>Fungi</taxon>
        <taxon>Dikarya</taxon>
        <taxon>Ascomycota</taxon>
        <taxon>Pezizomycotina</taxon>
        <taxon>Eurotiomycetes</taxon>
        <taxon>Eurotiomycetidae</taxon>
        <taxon>Onygenales</taxon>
        <taxon>Ajellomycetaceae</taxon>
        <taxon>Blastomyces</taxon>
    </lineage>
</organism>